<reference evidence="2 3" key="1">
    <citation type="submission" date="2019-03" db="EMBL/GenBank/DDBJ databases">
        <title>The genome sequence of a newly discovered highly antifungal drug resistant Aspergillus species, Aspergillus tanneri NIH 1004.</title>
        <authorList>
            <person name="Mounaud S."/>
            <person name="Singh I."/>
            <person name="Joardar V."/>
            <person name="Pakala S."/>
            <person name="Pakala S."/>
            <person name="Venepally P."/>
            <person name="Hoover J."/>
            <person name="Nierman W."/>
            <person name="Chung J."/>
            <person name="Losada L."/>
        </authorList>
    </citation>
    <scope>NUCLEOTIDE SEQUENCE [LARGE SCALE GENOMIC DNA]</scope>
    <source>
        <strain evidence="2 3">NIH1004</strain>
    </source>
</reference>
<name>A0A4S3JV81_9EURO</name>
<dbReference type="OrthoDB" id="288942at2759"/>
<keyword evidence="3" id="KW-1185">Reference proteome</keyword>
<dbReference type="VEuPathDB" id="FungiDB:EYZ11_001151"/>
<dbReference type="EMBL" id="QUQM01000001">
    <property type="protein sequence ID" value="KAA8649909.1"/>
    <property type="molecule type" value="Genomic_DNA"/>
</dbReference>
<dbReference type="GeneID" id="54325290"/>
<dbReference type="Proteomes" id="UP000324241">
    <property type="component" value="Unassembled WGS sequence"/>
</dbReference>
<dbReference type="RefSeq" id="XP_033429270.1">
    <property type="nucleotide sequence ID" value="XM_033567275.1"/>
</dbReference>
<evidence type="ECO:0000313" key="3">
    <source>
        <dbReference type="Proteomes" id="UP000308092"/>
    </source>
</evidence>
<reference evidence="1 4" key="2">
    <citation type="submission" date="2019-08" db="EMBL/GenBank/DDBJ databases">
        <title>The genome sequence of a newly discovered highly antifungal drug resistant Aspergillus species, Aspergillus tanneri NIH 1004.</title>
        <authorList>
            <person name="Mounaud S."/>
            <person name="Singh I."/>
            <person name="Joardar V."/>
            <person name="Pakala S."/>
            <person name="Pakala S."/>
            <person name="Venepally P."/>
            <person name="Chung J.K."/>
            <person name="Losada L."/>
            <person name="Nierman W.C."/>
        </authorList>
    </citation>
    <scope>NUCLEOTIDE SEQUENCE [LARGE SCALE GENOMIC DNA]</scope>
    <source>
        <strain evidence="1 4">NIH1004</strain>
    </source>
</reference>
<gene>
    <name evidence="1" type="ORF">ATNIH1004_002588</name>
    <name evidence="2" type="ORF">EYZ11_001151</name>
</gene>
<dbReference type="STRING" id="1220188.A0A4S3JV81"/>
<evidence type="ECO:0008006" key="5">
    <source>
        <dbReference type="Google" id="ProtNLM"/>
    </source>
</evidence>
<accession>A0A4S3JV81</accession>
<protein>
    <recommendedName>
        <fullName evidence="5">F-box domain-containing protein</fullName>
    </recommendedName>
</protein>
<dbReference type="Proteomes" id="UP000308092">
    <property type="component" value="Unassembled WGS sequence"/>
</dbReference>
<dbReference type="AlphaFoldDB" id="A0A4S3JV81"/>
<sequence>MNVKFSNFQSQSPLFSILPAELRTQVFSYVLSDSLDITHPYSKDTFYTRPGYTAPILSHTSLLRTCKRAYHEAWFIPFVCAEHTFYLSSEVRSPGRLAPKDLQQTLDTMHEQHGKVEVNRIRVFAQLYALEPGNRLQSILDMDHFYPRHVTLTIRYTDFWYWENCEPLYIKAAWVNRVRFPDSVTRFTMEFESIERRKNEINYIASEAVGRWFFTRRDGRVLTAKKEDMTVSKWTGSSTLSEQRWLRDEVHPGQLDYHVVTVRWRVASDDEASKVDRDTPRKDLAVPEGFLQPPPSFTTMVSVWQKDLERANVPADLPAEEVVRVIDELHAADQLRVRQRRSIRTPRIR</sequence>
<evidence type="ECO:0000313" key="1">
    <source>
        <dbReference type="EMBL" id="KAA8649909.1"/>
    </source>
</evidence>
<proteinExistence type="predicted"/>
<comment type="caution">
    <text evidence="2">The sequence shown here is derived from an EMBL/GenBank/DDBJ whole genome shotgun (WGS) entry which is preliminary data.</text>
</comment>
<evidence type="ECO:0000313" key="2">
    <source>
        <dbReference type="EMBL" id="THC99339.1"/>
    </source>
</evidence>
<evidence type="ECO:0000313" key="4">
    <source>
        <dbReference type="Proteomes" id="UP000324241"/>
    </source>
</evidence>
<dbReference type="EMBL" id="SOSA01000020">
    <property type="protein sequence ID" value="THC99339.1"/>
    <property type="molecule type" value="Genomic_DNA"/>
</dbReference>
<organism evidence="2 3">
    <name type="scientific">Aspergillus tanneri</name>
    <dbReference type="NCBI Taxonomy" id="1220188"/>
    <lineage>
        <taxon>Eukaryota</taxon>
        <taxon>Fungi</taxon>
        <taxon>Dikarya</taxon>
        <taxon>Ascomycota</taxon>
        <taxon>Pezizomycotina</taxon>
        <taxon>Eurotiomycetes</taxon>
        <taxon>Eurotiomycetidae</taxon>
        <taxon>Eurotiales</taxon>
        <taxon>Aspergillaceae</taxon>
        <taxon>Aspergillus</taxon>
        <taxon>Aspergillus subgen. Circumdati</taxon>
    </lineage>
</organism>